<evidence type="ECO:0000256" key="1">
    <source>
        <dbReference type="ARBA" id="ARBA00010088"/>
    </source>
</evidence>
<accession>A0A2P2CF50</accession>
<gene>
    <name evidence="6" type="ORF">NOCA280013</name>
</gene>
<feature type="compositionally biased region" description="Pro residues" evidence="4">
    <location>
        <begin position="43"/>
        <end position="54"/>
    </location>
</feature>
<dbReference type="Gene3D" id="3.40.50.1820">
    <property type="entry name" value="alpha/beta hydrolase"/>
    <property type="match status" value="1"/>
</dbReference>
<feature type="region of interest" description="Disordered" evidence="4">
    <location>
        <begin position="33"/>
        <end position="55"/>
    </location>
</feature>
<feature type="domain" description="Peptidase S33 tripeptidyl aminopeptidase-like C-terminal" evidence="5">
    <location>
        <begin position="417"/>
        <end position="519"/>
    </location>
</feature>
<keyword evidence="2" id="KW-0732">Signal</keyword>
<evidence type="ECO:0000259" key="5">
    <source>
        <dbReference type="Pfam" id="PF08386"/>
    </source>
</evidence>
<dbReference type="InterPro" id="IPR051601">
    <property type="entry name" value="Serine_prot/Carboxylest_S33"/>
</dbReference>
<dbReference type="Pfam" id="PF08386">
    <property type="entry name" value="Abhydrolase_4"/>
    <property type="match status" value="1"/>
</dbReference>
<dbReference type="GO" id="GO:0016787">
    <property type="term" value="F:hydrolase activity"/>
    <property type="evidence" value="ECO:0007669"/>
    <property type="project" value="UniProtKB-KW"/>
</dbReference>
<evidence type="ECO:0000256" key="2">
    <source>
        <dbReference type="ARBA" id="ARBA00022729"/>
    </source>
</evidence>
<dbReference type="EMBL" id="CZKA01000078">
    <property type="protein sequence ID" value="CUR60537.1"/>
    <property type="molecule type" value="Genomic_DNA"/>
</dbReference>
<dbReference type="PANTHER" id="PTHR43248:SF29">
    <property type="entry name" value="TRIPEPTIDYL AMINOPEPTIDASE"/>
    <property type="match status" value="1"/>
</dbReference>
<name>A0A2P2CF50_9ZZZZ</name>
<evidence type="ECO:0000313" key="6">
    <source>
        <dbReference type="EMBL" id="CUR60537.1"/>
    </source>
</evidence>
<organism evidence="6">
    <name type="scientific">metagenome</name>
    <dbReference type="NCBI Taxonomy" id="256318"/>
    <lineage>
        <taxon>unclassified sequences</taxon>
        <taxon>metagenomes</taxon>
    </lineage>
</organism>
<evidence type="ECO:0000256" key="3">
    <source>
        <dbReference type="ARBA" id="ARBA00022801"/>
    </source>
</evidence>
<protein>
    <submittedName>
        <fullName evidence="6">Tripeptidyl-peptidase B, Serine peptidase, MEROPS family S33</fullName>
    </submittedName>
</protein>
<comment type="similarity">
    <text evidence="1">Belongs to the peptidase S33 family.</text>
</comment>
<proteinExistence type="inferred from homology"/>
<dbReference type="AlphaFoldDB" id="A0A2P2CF50"/>
<sequence length="522" mass="54466">MRRLVVWSIVLLLIVSVAGVTALALLEGDGAGRAETPVHTPSPSGPPPAMPPTPRGLAAYYDQSLDWQPCDGDESHDCATMQVPLDYADPAGQTIELALLRVRAAAPDARVGSLVVNPGGPGGSGTSYAAAGKTVWGPALLNHFDLVGLDPRGVGDSAAIDCLSDDGLDAYLAADPDPETAADEAVLQRQLGELGSGCVAKSGALASHVTTVEAARDLDVLRAVLDQPRLDFFGASYGTKLGATYAQLFPRRVGRMVLDGAVDLSISRRELTLQQAVGFETALRAYVANCVDPGNCFLGATVDDGMARIQQFLADTEQSPLPTGGERMLTGGSAYYGLITPLYERRYWNLLSLSLRQAFDGDGTSMLLLADAYASRGPDGYLSNTIEANYAITCLDDPASVPVSQVPAEVPAFERASPTFGAVFAYSLAGCSGSVARSTVKVPHDDAAGAAPLLVVGTTRDPATPLRWARALADQLSSAVLVTRDGDGHTGYHSGNDCVDSVIEDYLVDGTVPSDDVDCPAP</sequence>
<keyword evidence="3" id="KW-0378">Hydrolase</keyword>
<dbReference type="PANTHER" id="PTHR43248">
    <property type="entry name" value="2-SUCCINYL-6-HYDROXY-2,4-CYCLOHEXADIENE-1-CARBOXYLATE SYNTHASE"/>
    <property type="match status" value="1"/>
</dbReference>
<dbReference type="InterPro" id="IPR029058">
    <property type="entry name" value="AB_hydrolase_fold"/>
</dbReference>
<evidence type="ECO:0000256" key="4">
    <source>
        <dbReference type="SAM" id="MobiDB-lite"/>
    </source>
</evidence>
<reference evidence="6" key="1">
    <citation type="submission" date="2015-08" db="EMBL/GenBank/DDBJ databases">
        <authorList>
            <person name="Babu N.S."/>
            <person name="Beckwith C.J."/>
            <person name="Beseler K.G."/>
            <person name="Brison A."/>
            <person name="Carone J.V."/>
            <person name="Caskin T.P."/>
            <person name="Diamond M."/>
            <person name="Durham M.E."/>
            <person name="Foxe J.M."/>
            <person name="Go M."/>
            <person name="Henderson B.A."/>
            <person name="Jones I.B."/>
            <person name="McGettigan J.A."/>
            <person name="Micheletti S.J."/>
            <person name="Nasrallah M.E."/>
            <person name="Ortiz D."/>
            <person name="Piller C.R."/>
            <person name="Privatt S.R."/>
            <person name="Schneider S.L."/>
            <person name="Sharp S."/>
            <person name="Smith T.C."/>
            <person name="Stanton J.D."/>
            <person name="Ullery H.E."/>
            <person name="Wilson R.J."/>
            <person name="Serrano M.G."/>
            <person name="Buck G."/>
            <person name="Lee V."/>
            <person name="Wang Y."/>
            <person name="Carvalho R."/>
            <person name="Voegtly L."/>
            <person name="Shi R."/>
            <person name="Duckworth R."/>
            <person name="Johnson A."/>
            <person name="Loviza R."/>
            <person name="Walstead R."/>
            <person name="Shah Z."/>
            <person name="Kiflezghi M."/>
            <person name="Wade K."/>
            <person name="Ball S.L."/>
            <person name="Bradley K.W."/>
            <person name="Asai D.J."/>
            <person name="Bowman C.A."/>
            <person name="Russell D.A."/>
            <person name="Pope W.H."/>
            <person name="Jacobs-Sera D."/>
            <person name="Hendrix R.W."/>
            <person name="Hatfull G.F."/>
        </authorList>
    </citation>
    <scope>NUCLEOTIDE SEQUENCE</scope>
</reference>
<dbReference type="SUPFAM" id="SSF53474">
    <property type="entry name" value="alpha/beta-Hydrolases"/>
    <property type="match status" value="1"/>
</dbReference>
<dbReference type="InterPro" id="IPR013595">
    <property type="entry name" value="Pept_S33_TAP-like_C"/>
</dbReference>